<dbReference type="AlphaFoldDB" id="A0A5J4PS30"/>
<comment type="caution">
    <text evidence="1">The sequence shown here is derived from an EMBL/GenBank/DDBJ whole genome shotgun (WGS) entry which is preliminary data.</text>
</comment>
<organism evidence="1 2">
    <name type="scientific">Streblomastix strix</name>
    <dbReference type="NCBI Taxonomy" id="222440"/>
    <lineage>
        <taxon>Eukaryota</taxon>
        <taxon>Metamonada</taxon>
        <taxon>Preaxostyla</taxon>
        <taxon>Oxymonadida</taxon>
        <taxon>Streblomastigidae</taxon>
        <taxon>Streblomastix</taxon>
    </lineage>
</organism>
<proteinExistence type="predicted"/>
<dbReference type="PANTHER" id="PTHR33050">
    <property type="entry name" value="REVERSE TRANSCRIPTASE DOMAIN-CONTAINING PROTEIN"/>
    <property type="match status" value="1"/>
</dbReference>
<dbReference type="GO" id="GO:0003676">
    <property type="term" value="F:nucleic acid binding"/>
    <property type="evidence" value="ECO:0007669"/>
    <property type="project" value="InterPro"/>
</dbReference>
<dbReference type="InterPro" id="IPR036397">
    <property type="entry name" value="RNaseH_sf"/>
</dbReference>
<reference evidence="1 2" key="1">
    <citation type="submission" date="2019-03" db="EMBL/GenBank/DDBJ databases">
        <title>Single cell metagenomics reveals metabolic interactions within the superorganism composed of flagellate Streblomastix strix and complex community of Bacteroidetes bacteria on its surface.</title>
        <authorList>
            <person name="Treitli S.C."/>
            <person name="Kolisko M."/>
            <person name="Husnik F."/>
            <person name="Keeling P."/>
            <person name="Hampl V."/>
        </authorList>
    </citation>
    <scope>NUCLEOTIDE SEQUENCE [LARGE SCALE GENOMIC DNA]</scope>
    <source>
        <strain evidence="1">ST1C</strain>
    </source>
</reference>
<accession>A0A5J4PS30</accession>
<dbReference type="InterPro" id="IPR052055">
    <property type="entry name" value="Hepadnavirus_pol/RT"/>
</dbReference>
<evidence type="ECO:0000313" key="2">
    <source>
        <dbReference type="Proteomes" id="UP000324800"/>
    </source>
</evidence>
<dbReference type="PANTHER" id="PTHR33050:SF7">
    <property type="entry name" value="RIBONUCLEASE H"/>
    <property type="match status" value="1"/>
</dbReference>
<protein>
    <submittedName>
        <fullName evidence="1">Uncharacterized protein</fullName>
    </submittedName>
</protein>
<gene>
    <name evidence="1" type="ORF">EZS28_056134</name>
</gene>
<sequence>RANIPAQLIQILPQITMTTDEAPSGWGPTLEREMEIIATVHGTWNKRQVKLSSNNREIKAIAQDLRSFAKVLINSQVQSLIIRSDNCTAIFDIWKWRASISLIKEIKQIHYKLEKLGIQIQITLLPGVKNEIADALSTLSRAGNYKLKKKIFQKTCFWMNLNPIIDLFSQNFNNLLPKSMPTV</sequence>
<dbReference type="Gene3D" id="3.30.420.10">
    <property type="entry name" value="Ribonuclease H-like superfamily/Ribonuclease H"/>
    <property type="match status" value="1"/>
</dbReference>
<evidence type="ECO:0000313" key="1">
    <source>
        <dbReference type="EMBL" id="KAA6311404.1"/>
    </source>
</evidence>
<dbReference type="CDD" id="cd09275">
    <property type="entry name" value="RNase_HI_RT_DIRS1"/>
    <property type="match status" value="1"/>
</dbReference>
<feature type="non-terminal residue" evidence="1">
    <location>
        <position position="1"/>
    </location>
</feature>
<dbReference type="EMBL" id="SNRW01049261">
    <property type="protein sequence ID" value="KAA6311404.1"/>
    <property type="molecule type" value="Genomic_DNA"/>
</dbReference>
<name>A0A5J4PS30_9EUKA</name>
<dbReference type="Proteomes" id="UP000324800">
    <property type="component" value="Unassembled WGS sequence"/>
</dbReference>
<feature type="non-terminal residue" evidence="1">
    <location>
        <position position="183"/>
    </location>
</feature>